<dbReference type="InterPro" id="IPR023393">
    <property type="entry name" value="START-like_dom_sf"/>
</dbReference>
<dbReference type="AlphaFoldDB" id="A0A6L8MLY2"/>
<gene>
    <name evidence="1" type="ORF">GTP44_05895</name>
</gene>
<evidence type="ECO:0000313" key="1">
    <source>
        <dbReference type="EMBL" id="MYM81485.1"/>
    </source>
</evidence>
<dbReference type="RefSeq" id="WP_161018702.1">
    <property type="nucleotide sequence ID" value="NZ_WWCP01000004.1"/>
</dbReference>
<dbReference type="Gene3D" id="3.30.530.20">
    <property type="match status" value="1"/>
</dbReference>
<name>A0A6L8MLY2_9BURK</name>
<organism evidence="1 2">
    <name type="scientific">Duganella lactea</name>
    <dbReference type="NCBI Taxonomy" id="2692173"/>
    <lineage>
        <taxon>Bacteria</taxon>
        <taxon>Pseudomonadati</taxon>
        <taxon>Pseudomonadota</taxon>
        <taxon>Betaproteobacteria</taxon>
        <taxon>Burkholderiales</taxon>
        <taxon>Oxalobacteraceae</taxon>
        <taxon>Telluria group</taxon>
        <taxon>Duganella</taxon>
    </lineage>
</organism>
<reference evidence="1 2" key="1">
    <citation type="submission" date="2019-12" db="EMBL/GenBank/DDBJ databases">
        <title>Novel species isolated from a subtropical stream in China.</title>
        <authorList>
            <person name="Lu H."/>
        </authorList>
    </citation>
    <scope>NUCLEOTIDE SEQUENCE [LARGE SCALE GENOMIC DNA]</scope>
    <source>
        <strain evidence="1 2">FT50W</strain>
    </source>
</reference>
<comment type="caution">
    <text evidence="1">The sequence shown here is derived from an EMBL/GenBank/DDBJ whole genome shotgun (WGS) entry which is preliminary data.</text>
</comment>
<evidence type="ECO:0000313" key="2">
    <source>
        <dbReference type="Proteomes" id="UP000474565"/>
    </source>
</evidence>
<dbReference type="Proteomes" id="UP000474565">
    <property type="component" value="Unassembled WGS sequence"/>
</dbReference>
<sequence length="147" mass="16466">MFKKIIVGFSTLVLVLFVIAAFQPSTYTVQRAISIQAPADKVRPLISDFRNWPQWSPWNHIEAARMEVLSQTPTNISVKLEFPGESAKPSMMEFWVQPRDGGTTVRWSMNGEVDFTGKIMNMIISMDKALGPAFESGLAKMKAVAEK</sequence>
<proteinExistence type="predicted"/>
<accession>A0A6L8MLY2</accession>
<dbReference type="CDD" id="cd07818">
    <property type="entry name" value="SRPBCC_1"/>
    <property type="match status" value="1"/>
</dbReference>
<protein>
    <recommendedName>
        <fullName evidence="3">Polyketide cyclase</fullName>
    </recommendedName>
</protein>
<dbReference type="SUPFAM" id="SSF55961">
    <property type="entry name" value="Bet v1-like"/>
    <property type="match status" value="1"/>
</dbReference>
<evidence type="ECO:0008006" key="3">
    <source>
        <dbReference type="Google" id="ProtNLM"/>
    </source>
</evidence>
<dbReference type="EMBL" id="WWCP01000004">
    <property type="protein sequence ID" value="MYM81485.1"/>
    <property type="molecule type" value="Genomic_DNA"/>
</dbReference>